<dbReference type="Proteomes" id="UP001159428">
    <property type="component" value="Unassembled WGS sequence"/>
</dbReference>
<dbReference type="Pfam" id="PF07714">
    <property type="entry name" value="PK_Tyr_Ser-Thr"/>
    <property type="match status" value="1"/>
</dbReference>
<keyword evidence="5" id="KW-1185">Reference proteome</keyword>
<feature type="compositionally biased region" description="Basic and acidic residues" evidence="1">
    <location>
        <begin position="698"/>
        <end position="708"/>
    </location>
</feature>
<feature type="region of interest" description="Disordered" evidence="1">
    <location>
        <begin position="543"/>
        <end position="610"/>
    </location>
</feature>
<dbReference type="SUPFAM" id="SSF56112">
    <property type="entry name" value="Protein kinase-like (PK-like)"/>
    <property type="match status" value="1"/>
</dbReference>
<feature type="compositionally biased region" description="Polar residues" evidence="1">
    <location>
        <begin position="600"/>
        <end position="610"/>
    </location>
</feature>
<evidence type="ECO:0000256" key="2">
    <source>
        <dbReference type="SAM" id="Phobius"/>
    </source>
</evidence>
<feature type="compositionally biased region" description="Acidic residues" evidence="1">
    <location>
        <begin position="672"/>
        <end position="690"/>
    </location>
</feature>
<dbReference type="GO" id="GO:0004672">
    <property type="term" value="F:protein kinase activity"/>
    <property type="evidence" value="ECO:0007669"/>
    <property type="project" value="InterPro"/>
</dbReference>
<feature type="compositionally biased region" description="Polar residues" evidence="1">
    <location>
        <begin position="565"/>
        <end position="576"/>
    </location>
</feature>
<keyword evidence="2" id="KW-0472">Membrane</keyword>
<evidence type="ECO:0000313" key="5">
    <source>
        <dbReference type="Proteomes" id="UP001159428"/>
    </source>
</evidence>
<dbReference type="InterPro" id="IPR011009">
    <property type="entry name" value="Kinase-like_dom_sf"/>
</dbReference>
<accession>A0AAU9W2J4</accession>
<feature type="compositionally biased region" description="Polar residues" evidence="1">
    <location>
        <begin position="546"/>
        <end position="558"/>
    </location>
</feature>
<dbReference type="PROSITE" id="PS50011">
    <property type="entry name" value="PROTEIN_KINASE_DOM"/>
    <property type="match status" value="1"/>
</dbReference>
<dbReference type="PANTHER" id="PTHR24417:SF7">
    <property type="entry name" value="CHROMATIN MODIFICATION-RELATED PROTEIN EAF1"/>
    <property type="match status" value="1"/>
</dbReference>
<protein>
    <recommendedName>
        <fullName evidence="3">Protein kinase domain-containing protein</fullName>
    </recommendedName>
</protein>
<dbReference type="GO" id="GO:0005524">
    <property type="term" value="F:ATP binding"/>
    <property type="evidence" value="ECO:0007669"/>
    <property type="project" value="InterPro"/>
</dbReference>
<organism evidence="4 5">
    <name type="scientific">Pocillopora meandrina</name>
    <dbReference type="NCBI Taxonomy" id="46732"/>
    <lineage>
        <taxon>Eukaryota</taxon>
        <taxon>Metazoa</taxon>
        <taxon>Cnidaria</taxon>
        <taxon>Anthozoa</taxon>
        <taxon>Hexacorallia</taxon>
        <taxon>Scleractinia</taxon>
        <taxon>Astrocoeniina</taxon>
        <taxon>Pocilloporidae</taxon>
        <taxon>Pocillopora</taxon>
    </lineage>
</organism>
<feature type="region of interest" description="Disordered" evidence="1">
    <location>
        <begin position="670"/>
        <end position="731"/>
    </location>
</feature>
<name>A0AAU9W2J4_9CNID</name>
<proteinExistence type="predicted"/>
<dbReference type="Gene3D" id="3.30.200.20">
    <property type="entry name" value="Phosphorylase Kinase, domain 1"/>
    <property type="match status" value="1"/>
</dbReference>
<dbReference type="InterPro" id="IPR001245">
    <property type="entry name" value="Ser-Thr/Tyr_kinase_cat_dom"/>
</dbReference>
<reference evidence="4 5" key="1">
    <citation type="submission" date="2022-05" db="EMBL/GenBank/DDBJ databases">
        <authorList>
            <consortium name="Genoscope - CEA"/>
            <person name="William W."/>
        </authorList>
    </citation>
    <scope>NUCLEOTIDE SEQUENCE [LARGE SCALE GENOMIC DNA]</scope>
</reference>
<dbReference type="PANTHER" id="PTHR24417">
    <property type="entry name" value="SERINE/THREONINE-PROTEIN KINASE LMTK1"/>
    <property type="match status" value="1"/>
</dbReference>
<dbReference type="Gene3D" id="1.10.510.10">
    <property type="entry name" value="Transferase(Phosphotransferase) domain 1"/>
    <property type="match status" value="1"/>
</dbReference>
<dbReference type="InterPro" id="IPR008266">
    <property type="entry name" value="Tyr_kinase_AS"/>
</dbReference>
<dbReference type="EMBL" id="CALNXJ010000005">
    <property type="protein sequence ID" value="CAH3040612.1"/>
    <property type="molecule type" value="Genomic_DNA"/>
</dbReference>
<gene>
    <name evidence="4" type="ORF">PMEA_00026145</name>
</gene>
<keyword evidence="2" id="KW-0812">Transmembrane</keyword>
<keyword evidence="2" id="KW-1133">Transmembrane helix</keyword>
<evidence type="ECO:0000313" key="4">
    <source>
        <dbReference type="EMBL" id="CAH3040612.1"/>
    </source>
</evidence>
<sequence length="761" mass="85672">MAMRGVFHELMIGNKVSRYNSLDFVDNNSHFELKWKKAPRSVKDERGICLEAIRDQGRGKRYHEASCNIQQTYRMLTYTSNFTLTPPSAAAAAAGGKIKMQDSSNHPATMVAMILPAAVCLVVVIALLLYHYYRRASGPVWIPKLASIRGRYRTMSNEDQASPDSFIMGFTNPITESSVDCFDKADGKVTILGYRPLREDADKYGFKGYSQHFKHMFPRDRLMFGTELGTGWFGKVYEADALRVKTGLRKTKVMVKELRKHSDTKAKESFLKETDVLRCVEHKNVLSVLGQSTEQEPFLVVLEHSPLGDLKKFLLDERSNRKQDGVPLPLRMSIDIASGLHCLHANYYYHSDLAARNCLVFPDLSVKIGDYGIARCNYKNDYYNRPQAPNTIPIRWLAPECVAFQEDGTLVNKLPSSQGNVWSFGVTLWEIVEGGKQPYEHLSDEEVLQSVIQDQLYKLPEPHNKGNVLYELMLQCWVEPDRRPSVQKLESTLMSLMSGHSVPCLTTSDNVKQRTALLESQASPDTKSNAQPIAVVRPLRLEQDEPNSNHNEVHQINSNDHEQTSSDVEVTIISSESPPPVTYIGNPSEELGDRSEKAESPSSEVSCVDSQTSVIVHPEDHEYVMVPGEVIRRRGSILKNPNAPSKPPKVVHFPVNILALRTVHKYERMDSFEEDEADANPRTDDEDGEESGGSKSKFPAEKDFESLRSELTAVNRTDLANEPPLSPTEKKIRMAARRKKLLEHGDKEWVTAVESNPDQPA</sequence>
<dbReference type="InterPro" id="IPR000719">
    <property type="entry name" value="Prot_kinase_dom"/>
</dbReference>
<evidence type="ECO:0000256" key="1">
    <source>
        <dbReference type="SAM" id="MobiDB-lite"/>
    </source>
</evidence>
<dbReference type="AlphaFoldDB" id="A0AAU9W2J4"/>
<feature type="domain" description="Protein kinase" evidence="3">
    <location>
        <begin position="222"/>
        <end position="497"/>
    </location>
</feature>
<comment type="caution">
    <text evidence="4">The sequence shown here is derived from an EMBL/GenBank/DDBJ whole genome shotgun (WGS) entry which is preliminary data.</text>
</comment>
<feature type="transmembrane region" description="Helical" evidence="2">
    <location>
        <begin position="108"/>
        <end position="133"/>
    </location>
</feature>
<evidence type="ECO:0000259" key="3">
    <source>
        <dbReference type="PROSITE" id="PS50011"/>
    </source>
</evidence>
<dbReference type="PROSITE" id="PS00109">
    <property type="entry name" value="PROTEIN_KINASE_TYR"/>
    <property type="match status" value="1"/>
</dbReference>